<gene>
    <name evidence="1" type="ORF">GCM10007852_24040</name>
</gene>
<accession>A0AA37SX83</accession>
<dbReference type="EMBL" id="BSOT01000006">
    <property type="protein sequence ID" value="GLR71496.1"/>
    <property type="molecule type" value="Genomic_DNA"/>
</dbReference>
<evidence type="ECO:0000313" key="1">
    <source>
        <dbReference type="EMBL" id="GLR71496.1"/>
    </source>
</evidence>
<dbReference type="Proteomes" id="UP001156601">
    <property type="component" value="Unassembled WGS sequence"/>
</dbReference>
<reference evidence="1" key="1">
    <citation type="journal article" date="2014" name="Int. J. Syst. Evol. Microbiol.">
        <title>Complete genome sequence of Corynebacterium casei LMG S-19264T (=DSM 44701T), isolated from a smear-ripened cheese.</title>
        <authorList>
            <consortium name="US DOE Joint Genome Institute (JGI-PGF)"/>
            <person name="Walter F."/>
            <person name="Albersmeier A."/>
            <person name="Kalinowski J."/>
            <person name="Ruckert C."/>
        </authorList>
    </citation>
    <scope>NUCLEOTIDE SEQUENCE</scope>
    <source>
        <strain evidence="1">NBRC 110023</strain>
    </source>
</reference>
<dbReference type="AlphaFoldDB" id="A0AA37SX83"/>
<evidence type="ECO:0000313" key="2">
    <source>
        <dbReference type="Proteomes" id="UP001156601"/>
    </source>
</evidence>
<sequence length="64" mass="7261">MYMKKPALRLVLPTLQESMKFICTTNVDTVNNKAFNTASLFIVKKVVPANKTLDVWKVELTFLG</sequence>
<protein>
    <submittedName>
        <fullName evidence="1">Uncharacterized protein</fullName>
    </submittedName>
</protein>
<comment type="caution">
    <text evidence="1">The sequence shown here is derived from an EMBL/GenBank/DDBJ whole genome shotgun (WGS) entry which is preliminary data.</text>
</comment>
<organism evidence="1 2">
    <name type="scientific">Agaribacter marinus</name>
    <dbReference type="NCBI Taxonomy" id="1431249"/>
    <lineage>
        <taxon>Bacteria</taxon>
        <taxon>Pseudomonadati</taxon>
        <taxon>Pseudomonadota</taxon>
        <taxon>Gammaproteobacteria</taxon>
        <taxon>Alteromonadales</taxon>
        <taxon>Alteromonadaceae</taxon>
        <taxon>Agaribacter</taxon>
    </lineage>
</organism>
<keyword evidence="2" id="KW-1185">Reference proteome</keyword>
<reference evidence="1" key="2">
    <citation type="submission" date="2023-01" db="EMBL/GenBank/DDBJ databases">
        <title>Draft genome sequence of Agaribacter marinus strain NBRC 110023.</title>
        <authorList>
            <person name="Sun Q."/>
            <person name="Mori K."/>
        </authorList>
    </citation>
    <scope>NUCLEOTIDE SEQUENCE</scope>
    <source>
        <strain evidence="1">NBRC 110023</strain>
    </source>
</reference>
<proteinExistence type="predicted"/>
<name>A0AA37SX83_9ALTE</name>